<name>A0AAW5A1Y9_9PSED</name>
<evidence type="ECO:0000313" key="1">
    <source>
        <dbReference type="EMBL" id="MCF5056555.1"/>
    </source>
</evidence>
<dbReference type="RefSeq" id="WP_139273558.1">
    <property type="nucleotide sequence ID" value="NZ_JAAQXH010000002.1"/>
</dbReference>
<protein>
    <submittedName>
        <fullName evidence="1">Uncharacterized protein</fullName>
    </submittedName>
</protein>
<sequence length="75" mass="7786">MSTQGILGDFGRPFFCPDFDAVLVGAGLPAKITNDNAVGLVPRAALQFFAGKPAPARTKKGVTREGHAFFSCAGC</sequence>
<dbReference type="AlphaFoldDB" id="A0AAW5A1Y9"/>
<dbReference type="Proteomes" id="UP000814172">
    <property type="component" value="Unassembled WGS sequence"/>
</dbReference>
<accession>A0AAW5A1Y9</accession>
<keyword evidence="2" id="KW-1185">Reference proteome</keyword>
<comment type="caution">
    <text evidence="1">The sequence shown here is derived from an EMBL/GenBank/DDBJ whole genome shotgun (WGS) entry which is preliminary data.</text>
</comment>
<reference evidence="1 2" key="1">
    <citation type="submission" date="2019-11" db="EMBL/GenBank/DDBJ databases">
        <title>Epiphytic Pseudomonas syringae from cherry orchards.</title>
        <authorList>
            <person name="Hulin M.T."/>
        </authorList>
    </citation>
    <scope>NUCLEOTIDE SEQUENCE [LARGE SCALE GENOMIC DNA]</scope>
    <source>
        <strain evidence="1 2">PA-6-9F</strain>
    </source>
</reference>
<proteinExistence type="predicted"/>
<gene>
    <name evidence="1" type="ORF">GIW75_06230</name>
</gene>
<dbReference type="EMBL" id="WKEW01000013">
    <property type="protein sequence ID" value="MCF5056555.1"/>
    <property type="molecule type" value="Genomic_DNA"/>
</dbReference>
<organism evidence="1 2">
    <name type="scientific">Pseudomonas proteolytica</name>
    <dbReference type="NCBI Taxonomy" id="219574"/>
    <lineage>
        <taxon>Bacteria</taxon>
        <taxon>Pseudomonadati</taxon>
        <taxon>Pseudomonadota</taxon>
        <taxon>Gammaproteobacteria</taxon>
        <taxon>Pseudomonadales</taxon>
        <taxon>Pseudomonadaceae</taxon>
        <taxon>Pseudomonas</taxon>
    </lineage>
</organism>
<evidence type="ECO:0000313" key="2">
    <source>
        <dbReference type="Proteomes" id="UP000814172"/>
    </source>
</evidence>